<dbReference type="Proteomes" id="UP001220324">
    <property type="component" value="Unassembled WGS sequence"/>
</dbReference>
<accession>A0AAD6GKR0</accession>
<dbReference type="GO" id="GO:0016279">
    <property type="term" value="F:protein-lysine N-methyltransferase activity"/>
    <property type="evidence" value="ECO:0007669"/>
    <property type="project" value="TreeGrafter"/>
</dbReference>
<reference evidence="2 3" key="1">
    <citation type="journal article" date="2023" name="IMA Fungus">
        <title>Comparative genomic study of the Penicillium genus elucidates a diverse pangenome and 15 lateral gene transfer events.</title>
        <authorList>
            <person name="Petersen C."/>
            <person name="Sorensen T."/>
            <person name="Nielsen M.R."/>
            <person name="Sondergaard T.E."/>
            <person name="Sorensen J.L."/>
            <person name="Fitzpatrick D.A."/>
            <person name="Frisvad J.C."/>
            <person name="Nielsen K.L."/>
        </authorList>
    </citation>
    <scope>NUCLEOTIDE SEQUENCE [LARGE SCALE GENOMIC DNA]</scope>
    <source>
        <strain evidence="2 3">IBT 35679</strain>
    </source>
</reference>
<evidence type="ECO:0008006" key="4">
    <source>
        <dbReference type="Google" id="ProtNLM"/>
    </source>
</evidence>
<feature type="signal peptide" evidence="1">
    <location>
        <begin position="1"/>
        <end position="26"/>
    </location>
</feature>
<dbReference type="Gene3D" id="3.90.1410.10">
    <property type="entry name" value="set domain protein methyltransferase, domain 1"/>
    <property type="match status" value="1"/>
</dbReference>
<evidence type="ECO:0000313" key="2">
    <source>
        <dbReference type="EMBL" id="KAJ5553586.1"/>
    </source>
</evidence>
<dbReference type="AlphaFoldDB" id="A0AAD6GKR0"/>
<protein>
    <recommendedName>
        <fullName evidence="4">SET domain-containing protein</fullName>
    </recommendedName>
</protein>
<keyword evidence="3" id="KW-1185">Reference proteome</keyword>
<comment type="caution">
    <text evidence="2">The sequence shown here is derived from an EMBL/GenBank/DDBJ whole genome shotgun (WGS) entry which is preliminary data.</text>
</comment>
<dbReference type="PANTHER" id="PTHR13271">
    <property type="entry name" value="UNCHARACTERIZED PUTATIVE METHYLTRANSFERASE"/>
    <property type="match status" value="1"/>
</dbReference>
<dbReference type="InterPro" id="IPR046341">
    <property type="entry name" value="SET_dom_sf"/>
</dbReference>
<name>A0AAD6GKR0_9EURO</name>
<dbReference type="SUPFAM" id="SSF82199">
    <property type="entry name" value="SET domain"/>
    <property type="match status" value="1"/>
</dbReference>
<dbReference type="PANTHER" id="PTHR13271:SF76">
    <property type="entry name" value="SET DOMAIN-CONTAINING PROTEIN 8"/>
    <property type="match status" value="1"/>
</dbReference>
<keyword evidence="1" id="KW-0732">Signal</keyword>
<sequence length="477" mass="53386">MRREYLPLGALLAWLRLNGIVTNGVAVQRVGSAESEADKGNAILATANNSNKDPDNQQTLLQIPRDLVLSLESVHDYSKSDRDLREVLEAVGDFGRTARGAIMIFLLVQITHNSSQKPRRVGVSSPWTEYIKFLPSSFSLPTFWSEEERELLKGTSLEAAVDAKLNSLQKEFQFIHQATEDIAWCQQCWWAESLDELTFADWRYVDAAYRSRMLDLPGSGHSMVPCVDMVNHMTGAAVTALYDADVDGNAILKLRDSKTLQQGEEVTISYGDENHVAYEFPQDDPLGMAKKMICKDTPGIRVSTSQGPATTDLTSSNGSGKIVWDSPLIWWSSVNEEDGLKIGIAQTTDGGRELEAHWKGEKIQSPDQLHHFVTIDPLVDIFQLRAVVLVLERVEAQVSLLNETNQVLDHLRENPTALSSMSRPEIFEMVSRLRQLEGTLLQKAVEELIQQKNELLKSETVAKYLEQVQAEEVEDFS</sequence>
<dbReference type="CDD" id="cd10527">
    <property type="entry name" value="SET_LSMT"/>
    <property type="match status" value="1"/>
</dbReference>
<evidence type="ECO:0000313" key="3">
    <source>
        <dbReference type="Proteomes" id="UP001220324"/>
    </source>
</evidence>
<dbReference type="EMBL" id="JAQIZZ010000002">
    <property type="protein sequence ID" value="KAJ5553586.1"/>
    <property type="molecule type" value="Genomic_DNA"/>
</dbReference>
<dbReference type="GO" id="GO:0005634">
    <property type="term" value="C:nucleus"/>
    <property type="evidence" value="ECO:0007669"/>
    <property type="project" value="TreeGrafter"/>
</dbReference>
<organism evidence="2 3">
    <name type="scientific">Penicillium frequentans</name>
    <dbReference type="NCBI Taxonomy" id="3151616"/>
    <lineage>
        <taxon>Eukaryota</taxon>
        <taxon>Fungi</taxon>
        <taxon>Dikarya</taxon>
        <taxon>Ascomycota</taxon>
        <taxon>Pezizomycotina</taxon>
        <taxon>Eurotiomycetes</taxon>
        <taxon>Eurotiomycetidae</taxon>
        <taxon>Eurotiales</taxon>
        <taxon>Aspergillaceae</taxon>
        <taxon>Penicillium</taxon>
    </lineage>
</organism>
<proteinExistence type="predicted"/>
<gene>
    <name evidence="2" type="ORF">N7494_002964</name>
</gene>
<evidence type="ECO:0000256" key="1">
    <source>
        <dbReference type="SAM" id="SignalP"/>
    </source>
</evidence>
<feature type="chain" id="PRO_5041951847" description="SET domain-containing protein" evidence="1">
    <location>
        <begin position="27"/>
        <end position="477"/>
    </location>
</feature>
<dbReference type="InterPro" id="IPR050600">
    <property type="entry name" value="SETD3_SETD6_MTase"/>
</dbReference>